<accession>A0AAW1LUW4</accession>
<comment type="caution">
    <text evidence="2">The sequence shown here is derived from an EMBL/GenBank/DDBJ whole genome shotgun (WGS) entry which is preliminary data.</text>
</comment>
<gene>
    <name evidence="2" type="ORF">QE152_g9404</name>
</gene>
<dbReference type="Proteomes" id="UP001458880">
    <property type="component" value="Unassembled WGS sequence"/>
</dbReference>
<evidence type="ECO:0000313" key="2">
    <source>
        <dbReference type="EMBL" id="KAK9738949.1"/>
    </source>
</evidence>
<proteinExistence type="predicted"/>
<protein>
    <submittedName>
        <fullName evidence="2">Uncharacterized protein</fullName>
    </submittedName>
</protein>
<feature type="compositionally biased region" description="Acidic residues" evidence="1">
    <location>
        <begin position="201"/>
        <end position="211"/>
    </location>
</feature>
<keyword evidence="3" id="KW-1185">Reference proteome</keyword>
<sequence length="281" mass="32500">MNDKFVYDLTKAREILKQKLKTLKADIAESQRVIDINYAPRVIDINYAPITKPLQEIVEKLDKRRKDENEKTLETSESWSDIFPEKSIHPIPGTSIIHRNTPQRRKHVSWFSPQTHSSPTKQLKRKYHEYEEVSSPPNVPVRPKTRLSTSLVPQTTAKLSDPKHYQSYIQTSFAQPTFLEDEYIGELLPETPKGEDTKNLEEEEPDTSESMDLDKSMAHAISLLQRRPTKSIIANKSVNKTLLETSEVRESLKGHDPMIRPYLIGLMTDEADEFDEKYDHT</sequence>
<name>A0AAW1LUW4_POPJA</name>
<evidence type="ECO:0000256" key="1">
    <source>
        <dbReference type="SAM" id="MobiDB-lite"/>
    </source>
</evidence>
<dbReference type="EMBL" id="JASPKY010000080">
    <property type="protein sequence ID" value="KAK9738949.1"/>
    <property type="molecule type" value="Genomic_DNA"/>
</dbReference>
<feature type="region of interest" description="Disordered" evidence="1">
    <location>
        <begin position="189"/>
        <end position="211"/>
    </location>
</feature>
<evidence type="ECO:0000313" key="3">
    <source>
        <dbReference type="Proteomes" id="UP001458880"/>
    </source>
</evidence>
<reference evidence="2 3" key="1">
    <citation type="journal article" date="2024" name="BMC Genomics">
        <title>De novo assembly and annotation of Popillia japonica's genome with initial clues to its potential as an invasive pest.</title>
        <authorList>
            <person name="Cucini C."/>
            <person name="Boschi S."/>
            <person name="Funari R."/>
            <person name="Cardaioli E."/>
            <person name="Iannotti N."/>
            <person name="Marturano G."/>
            <person name="Paoli F."/>
            <person name="Bruttini M."/>
            <person name="Carapelli A."/>
            <person name="Frati F."/>
            <person name="Nardi F."/>
        </authorList>
    </citation>
    <scope>NUCLEOTIDE SEQUENCE [LARGE SCALE GENOMIC DNA]</scope>
    <source>
        <strain evidence="2">DMR45628</strain>
    </source>
</reference>
<organism evidence="2 3">
    <name type="scientific">Popillia japonica</name>
    <name type="common">Japanese beetle</name>
    <dbReference type="NCBI Taxonomy" id="7064"/>
    <lineage>
        <taxon>Eukaryota</taxon>
        <taxon>Metazoa</taxon>
        <taxon>Ecdysozoa</taxon>
        <taxon>Arthropoda</taxon>
        <taxon>Hexapoda</taxon>
        <taxon>Insecta</taxon>
        <taxon>Pterygota</taxon>
        <taxon>Neoptera</taxon>
        <taxon>Endopterygota</taxon>
        <taxon>Coleoptera</taxon>
        <taxon>Polyphaga</taxon>
        <taxon>Scarabaeiformia</taxon>
        <taxon>Scarabaeidae</taxon>
        <taxon>Rutelinae</taxon>
        <taxon>Popillia</taxon>
    </lineage>
</organism>
<dbReference type="AlphaFoldDB" id="A0AAW1LUW4"/>